<dbReference type="Proteomes" id="UP001163223">
    <property type="component" value="Chromosome"/>
</dbReference>
<name>A0ACD4NRG3_9HYPH</name>
<organism evidence="1 2">
    <name type="scientific">Antarcticirhabdus aurantiaca</name>
    <dbReference type="NCBI Taxonomy" id="2606717"/>
    <lineage>
        <taxon>Bacteria</taxon>
        <taxon>Pseudomonadati</taxon>
        <taxon>Pseudomonadota</taxon>
        <taxon>Alphaproteobacteria</taxon>
        <taxon>Hyphomicrobiales</taxon>
        <taxon>Aurantimonadaceae</taxon>
        <taxon>Antarcticirhabdus</taxon>
    </lineage>
</organism>
<evidence type="ECO:0000313" key="1">
    <source>
        <dbReference type="EMBL" id="WAJ29560.1"/>
    </source>
</evidence>
<accession>A0ACD4NRG3</accession>
<sequence length="117" mass="12977">MAEAHAVLGIPRHVLLALTRLGAIDCRQERNAKNGHLQTYVARDELDRFLKEYAPLSELATGAGVSPRLVKNRLKEADIEPGLDVEAALAVFYRRHDLPDLGSMTWVPRLAGRAVPR</sequence>
<protein>
    <submittedName>
        <fullName evidence="1">Uncharacterized protein</fullName>
    </submittedName>
</protein>
<proteinExistence type="predicted"/>
<evidence type="ECO:0000313" key="2">
    <source>
        <dbReference type="Proteomes" id="UP001163223"/>
    </source>
</evidence>
<reference evidence="1" key="1">
    <citation type="submission" date="2022-11" db="EMBL/GenBank/DDBJ databases">
        <title>beta-Carotene-producing bacterium, Jeongeuplla avenae sp. nov., alleviates the salt stress of Arabidopsis seedlings.</title>
        <authorList>
            <person name="Jiang L."/>
            <person name="Lee J."/>
        </authorList>
    </citation>
    <scope>NUCLEOTIDE SEQUENCE</scope>
    <source>
        <strain evidence="1">DY_R2A_6</strain>
    </source>
</reference>
<dbReference type="EMBL" id="CP113520">
    <property type="protein sequence ID" value="WAJ29560.1"/>
    <property type="molecule type" value="Genomic_DNA"/>
</dbReference>
<keyword evidence="2" id="KW-1185">Reference proteome</keyword>
<gene>
    <name evidence="1" type="ORF">OXU80_04815</name>
</gene>